<dbReference type="Pfam" id="PF01583">
    <property type="entry name" value="APS_kinase"/>
    <property type="match status" value="1"/>
</dbReference>
<proteinExistence type="predicted"/>
<dbReference type="EMBL" id="CP007389">
    <property type="protein sequence ID" value="APT73245.1"/>
    <property type="molecule type" value="Genomic_DNA"/>
</dbReference>
<dbReference type="Proteomes" id="UP000185490">
    <property type="component" value="Chromosome"/>
</dbReference>
<reference evidence="3 4" key="1">
    <citation type="submission" date="2014-02" db="EMBL/GenBank/DDBJ databases">
        <title>Diversity of Thermotogales isolates from hydrothermal vents.</title>
        <authorList>
            <person name="Haverkamp T.H.A."/>
            <person name="Lossouarn J."/>
            <person name="Geslin C."/>
            <person name="Nesbo C.L."/>
        </authorList>
    </citation>
    <scope>NUCLEOTIDE SEQUENCE [LARGE SCALE GENOMIC DNA]</scope>
    <source>
        <strain evidence="3 4">431</strain>
    </source>
</reference>
<evidence type="ECO:0000256" key="1">
    <source>
        <dbReference type="ARBA" id="ARBA00022679"/>
    </source>
</evidence>
<sequence length="148" mass="17139">MSNFIIWITGKSGSGKSSIARKLKDYYQNSIILEGYNIFKDLNIDLRSRMLILANISYLLSKHFIVIVPSVSPLKEIRKIIKKNSPVKFFEIFLSSKIIKRNDKFSKFVDSIYKPSDNYDLVVNTSLHNIEQCVRIITDYVNKNIQGE</sequence>
<dbReference type="Gene3D" id="3.40.50.300">
    <property type="entry name" value="P-loop containing nucleotide triphosphate hydrolases"/>
    <property type="match status" value="1"/>
</dbReference>
<accession>A0ABM6GCI8</accession>
<organism evidence="3 4">
    <name type="scientific">Thermosipho melanesiensis</name>
    <dbReference type="NCBI Taxonomy" id="46541"/>
    <lineage>
        <taxon>Bacteria</taxon>
        <taxon>Thermotogati</taxon>
        <taxon>Thermotogota</taxon>
        <taxon>Thermotogae</taxon>
        <taxon>Thermotogales</taxon>
        <taxon>Fervidobacteriaceae</taxon>
        <taxon>Thermosipho</taxon>
    </lineage>
</organism>
<name>A0ABM6GCI8_9BACT</name>
<keyword evidence="3" id="KW-0418">Kinase</keyword>
<dbReference type="InterPro" id="IPR027417">
    <property type="entry name" value="P-loop_NTPase"/>
</dbReference>
<evidence type="ECO:0000313" key="4">
    <source>
        <dbReference type="Proteomes" id="UP000185490"/>
    </source>
</evidence>
<keyword evidence="4" id="KW-1185">Reference proteome</keyword>
<evidence type="ECO:0000259" key="2">
    <source>
        <dbReference type="Pfam" id="PF01583"/>
    </source>
</evidence>
<evidence type="ECO:0000313" key="3">
    <source>
        <dbReference type="EMBL" id="APT73245.1"/>
    </source>
</evidence>
<dbReference type="SUPFAM" id="SSF52540">
    <property type="entry name" value="P-loop containing nucleoside triphosphate hydrolases"/>
    <property type="match status" value="1"/>
</dbReference>
<keyword evidence="1" id="KW-0808">Transferase</keyword>
<dbReference type="RefSeq" id="WP_012056405.1">
    <property type="nucleotide sequence ID" value="NZ_CP007389.1"/>
</dbReference>
<dbReference type="GO" id="GO:0016301">
    <property type="term" value="F:kinase activity"/>
    <property type="evidence" value="ECO:0007669"/>
    <property type="project" value="UniProtKB-KW"/>
</dbReference>
<feature type="domain" description="APS kinase" evidence="2">
    <location>
        <begin position="4"/>
        <end position="100"/>
    </location>
</feature>
<protein>
    <submittedName>
        <fullName evidence="3">Adenylylsulfate kinase</fullName>
    </submittedName>
</protein>
<dbReference type="InterPro" id="IPR059117">
    <property type="entry name" value="APS_kinase_dom"/>
</dbReference>
<gene>
    <name evidence="3" type="ORF">BW47_00920</name>
</gene>